<dbReference type="InterPro" id="IPR004676">
    <property type="entry name" value="Cd-R_transporter"/>
</dbReference>
<reference evidence="2 3" key="1">
    <citation type="journal article" date="2015" name="Genome Announc.">
        <title>Draft Genome Sequence of Cyanobacterium Hassallia byssoidea Strain VB512170, Isolated from Monuments in India.</title>
        <authorList>
            <person name="Singh D."/>
            <person name="Chandrababunaidu M.M."/>
            <person name="Panda A."/>
            <person name="Sen D."/>
            <person name="Bhattacharyya S."/>
            <person name="Adhikary S.P."/>
            <person name="Tripathy S."/>
        </authorList>
    </citation>
    <scope>NUCLEOTIDE SEQUENCE [LARGE SCALE GENOMIC DNA]</scope>
    <source>
        <strain evidence="2 3">VB512170</strain>
    </source>
</reference>
<feature type="transmembrane region" description="Helical" evidence="1">
    <location>
        <begin position="12"/>
        <end position="30"/>
    </location>
</feature>
<sequence length="231" mass="24884">MNQLVTAIPTGLAAFTATNIDDLVILTLFFSQVNKTFRSRHIYIGQYLGFTALVLASMTGFFGGLVVPSNWIGLLGLMPIATGLSRLLNKESDCVESETVVAEKSAIASFISPQTYSVAAVTVANGSDNIGIYMPLFANSTWESLLIIIGIFFSLVGVWCYAAYTLTRLPAINQVITPHSTTLVPFVLIALGAYIVWESGASILITLVASCLYLTWLILAKNSGQSPEMEN</sequence>
<dbReference type="EMBL" id="JTCM02000093">
    <property type="protein sequence ID" value="NEU76074.1"/>
    <property type="molecule type" value="Genomic_DNA"/>
</dbReference>
<dbReference type="AlphaFoldDB" id="A0A846HHD8"/>
<keyword evidence="1" id="KW-0472">Membrane</keyword>
<keyword evidence="3" id="KW-1185">Reference proteome</keyword>
<proteinExistence type="predicted"/>
<keyword evidence="1" id="KW-1133">Transmembrane helix</keyword>
<name>A0A846HHD8_9CYAN</name>
<keyword evidence="1" id="KW-0812">Transmembrane</keyword>
<feature type="transmembrane region" description="Helical" evidence="1">
    <location>
        <begin position="203"/>
        <end position="220"/>
    </location>
</feature>
<feature type="transmembrane region" description="Helical" evidence="1">
    <location>
        <begin position="176"/>
        <end position="197"/>
    </location>
</feature>
<dbReference type="RefSeq" id="WP_039747568.1">
    <property type="nucleotide sequence ID" value="NZ_JTCM02000093.1"/>
</dbReference>
<comment type="caution">
    <text evidence="2">The sequence shown here is derived from an EMBL/GenBank/DDBJ whole genome shotgun (WGS) entry which is preliminary data.</text>
</comment>
<feature type="transmembrane region" description="Helical" evidence="1">
    <location>
        <begin position="42"/>
        <end position="67"/>
    </location>
</feature>
<gene>
    <name evidence="2" type="ORF">PI95_026865</name>
</gene>
<evidence type="ECO:0000313" key="3">
    <source>
        <dbReference type="Proteomes" id="UP000031549"/>
    </source>
</evidence>
<evidence type="ECO:0000256" key="1">
    <source>
        <dbReference type="SAM" id="Phobius"/>
    </source>
</evidence>
<accession>A0A846HHD8</accession>
<organism evidence="2 3">
    <name type="scientific">Hassallia byssoidea VB512170</name>
    <dbReference type="NCBI Taxonomy" id="1304833"/>
    <lineage>
        <taxon>Bacteria</taxon>
        <taxon>Bacillati</taxon>
        <taxon>Cyanobacteriota</taxon>
        <taxon>Cyanophyceae</taxon>
        <taxon>Nostocales</taxon>
        <taxon>Tolypothrichaceae</taxon>
        <taxon>Hassallia</taxon>
    </lineage>
</organism>
<protein>
    <submittedName>
        <fullName evidence="2">Transporter</fullName>
    </submittedName>
</protein>
<dbReference type="Pfam" id="PF03596">
    <property type="entry name" value="Cad"/>
    <property type="match status" value="1"/>
</dbReference>
<dbReference type="Proteomes" id="UP000031549">
    <property type="component" value="Unassembled WGS sequence"/>
</dbReference>
<feature type="transmembrane region" description="Helical" evidence="1">
    <location>
        <begin position="144"/>
        <end position="164"/>
    </location>
</feature>
<evidence type="ECO:0000313" key="2">
    <source>
        <dbReference type="EMBL" id="NEU76074.1"/>
    </source>
</evidence>